<dbReference type="SUPFAM" id="SSF56529">
    <property type="entry name" value="FAH"/>
    <property type="match status" value="1"/>
</dbReference>
<organism evidence="2">
    <name type="scientific">freshwater metagenome</name>
    <dbReference type="NCBI Taxonomy" id="449393"/>
    <lineage>
        <taxon>unclassified sequences</taxon>
        <taxon>metagenomes</taxon>
        <taxon>ecological metagenomes</taxon>
    </lineage>
</organism>
<evidence type="ECO:0000313" key="2">
    <source>
        <dbReference type="EMBL" id="CAB4704750.1"/>
    </source>
</evidence>
<dbReference type="InterPro" id="IPR036663">
    <property type="entry name" value="Fumarylacetoacetase_C_sf"/>
</dbReference>
<sequence>MKLCMFTPREMALERGWPGRIDGDEVVQLAAQTLQAFFTGGGAAREHARYALADCDFRPPVIAPPSVRIFDLFSPTNEPFFVFGPTAPIYGHGQQASIPDGEVDVAAGIAAVIGAEGAIGGFTAVAAFVARDVESAERAAGRGPGKSLDAGIALGPVLRTPDEWEGMTGTVTLRINDAEIATASLTDLTVAWDDVVAYAARSAVLRPGDVLFSGGIPAEPVRLAPGDQIEVEIPTLGTLAVSV</sequence>
<dbReference type="EMBL" id="CAEZXP010000005">
    <property type="protein sequence ID" value="CAB4704750.1"/>
    <property type="molecule type" value="Genomic_DNA"/>
</dbReference>
<protein>
    <submittedName>
        <fullName evidence="2">Unannotated protein</fullName>
    </submittedName>
</protein>
<name>A0A6J6PYX8_9ZZZZ</name>
<feature type="domain" description="Fumarylacetoacetase-like C-terminal" evidence="1">
    <location>
        <begin position="75"/>
        <end position="243"/>
    </location>
</feature>
<gene>
    <name evidence="2" type="ORF">UFOPK2399_01594</name>
</gene>
<evidence type="ECO:0000259" key="1">
    <source>
        <dbReference type="Pfam" id="PF01557"/>
    </source>
</evidence>
<dbReference type="InterPro" id="IPR011234">
    <property type="entry name" value="Fumarylacetoacetase-like_C"/>
</dbReference>
<dbReference type="PANTHER" id="PTHR43211">
    <property type="entry name" value="FUMARYLACETOACETATE HYDROLASE"/>
    <property type="match status" value="1"/>
</dbReference>
<reference evidence="2" key="1">
    <citation type="submission" date="2020-05" db="EMBL/GenBank/DDBJ databases">
        <authorList>
            <person name="Chiriac C."/>
            <person name="Salcher M."/>
            <person name="Ghai R."/>
            <person name="Kavagutti S V."/>
        </authorList>
    </citation>
    <scope>NUCLEOTIDE SEQUENCE</scope>
</reference>
<dbReference type="AlphaFoldDB" id="A0A6J6PYX8"/>
<accession>A0A6J6PYX8</accession>
<dbReference type="Gene3D" id="3.90.850.10">
    <property type="entry name" value="Fumarylacetoacetase-like, C-terminal domain"/>
    <property type="match status" value="1"/>
</dbReference>
<proteinExistence type="predicted"/>
<dbReference type="Pfam" id="PF01557">
    <property type="entry name" value="FAA_hydrolase"/>
    <property type="match status" value="1"/>
</dbReference>
<dbReference type="GO" id="GO:0003824">
    <property type="term" value="F:catalytic activity"/>
    <property type="evidence" value="ECO:0007669"/>
    <property type="project" value="InterPro"/>
</dbReference>
<dbReference type="PANTHER" id="PTHR43211:SF1">
    <property type="entry name" value="BLL6422 PROTEIN"/>
    <property type="match status" value="1"/>
</dbReference>